<dbReference type="EMBL" id="LXQA010316389">
    <property type="protein sequence ID" value="MCI43371.1"/>
    <property type="molecule type" value="Genomic_DNA"/>
</dbReference>
<evidence type="ECO:0000313" key="1">
    <source>
        <dbReference type="EMBL" id="MCI43371.1"/>
    </source>
</evidence>
<feature type="non-terminal residue" evidence="1">
    <location>
        <position position="41"/>
    </location>
</feature>
<proteinExistence type="predicted"/>
<name>A0A392S397_9FABA</name>
<accession>A0A392S397</accession>
<dbReference type="Proteomes" id="UP000265520">
    <property type="component" value="Unassembled WGS sequence"/>
</dbReference>
<organism evidence="1 2">
    <name type="scientific">Trifolium medium</name>
    <dbReference type="NCBI Taxonomy" id="97028"/>
    <lineage>
        <taxon>Eukaryota</taxon>
        <taxon>Viridiplantae</taxon>
        <taxon>Streptophyta</taxon>
        <taxon>Embryophyta</taxon>
        <taxon>Tracheophyta</taxon>
        <taxon>Spermatophyta</taxon>
        <taxon>Magnoliopsida</taxon>
        <taxon>eudicotyledons</taxon>
        <taxon>Gunneridae</taxon>
        <taxon>Pentapetalae</taxon>
        <taxon>rosids</taxon>
        <taxon>fabids</taxon>
        <taxon>Fabales</taxon>
        <taxon>Fabaceae</taxon>
        <taxon>Papilionoideae</taxon>
        <taxon>50 kb inversion clade</taxon>
        <taxon>NPAAA clade</taxon>
        <taxon>Hologalegina</taxon>
        <taxon>IRL clade</taxon>
        <taxon>Trifolieae</taxon>
        <taxon>Trifolium</taxon>
    </lineage>
</organism>
<sequence length="41" mass="4785">MADENNRFTELQKHVKQNAEAIENIQSEIQIQFRRAEVANA</sequence>
<comment type="caution">
    <text evidence="1">The sequence shown here is derived from an EMBL/GenBank/DDBJ whole genome shotgun (WGS) entry which is preliminary data.</text>
</comment>
<keyword evidence="2" id="KW-1185">Reference proteome</keyword>
<evidence type="ECO:0000313" key="2">
    <source>
        <dbReference type="Proteomes" id="UP000265520"/>
    </source>
</evidence>
<reference evidence="1 2" key="1">
    <citation type="journal article" date="2018" name="Front. Plant Sci.">
        <title>Red Clover (Trifolium pratense) and Zigzag Clover (T. medium) - A Picture of Genomic Similarities and Differences.</title>
        <authorList>
            <person name="Dluhosova J."/>
            <person name="Istvanek J."/>
            <person name="Nedelnik J."/>
            <person name="Repkova J."/>
        </authorList>
    </citation>
    <scope>NUCLEOTIDE SEQUENCE [LARGE SCALE GENOMIC DNA]</scope>
    <source>
        <strain evidence="2">cv. 10/8</strain>
        <tissue evidence="1">Leaf</tissue>
    </source>
</reference>
<protein>
    <submittedName>
        <fullName evidence="1">Uncharacterized protein</fullName>
    </submittedName>
</protein>
<dbReference type="AlphaFoldDB" id="A0A392S397"/>